<dbReference type="Pfam" id="PF07703">
    <property type="entry name" value="A2M_BRD"/>
    <property type="match status" value="1"/>
</dbReference>
<comment type="similarity">
    <text evidence="1">Belongs to the protease inhibitor I39 (alpha-2-macroglobulin) family.</text>
</comment>
<dbReference type="InterPro" id="IPR013783">
    <property type="entry name" value="Ig-like_fold"/>
</dbReference>
<proteinExistence type="inferred from homology"/>
<dbReference type="InterPro" id="IPR036595">
    <property type="entry name" value="A-macroglobulin_rcpt-bd_sf"/>
</dbReference>
<evidence type="ECO:0000256" key="4">
    <source>
        <dbReference type="ARBA" id="ARBA00023157"/>
    </source>
</evidence>
<reference evidence="7 8" key="1">
    <citation type="submission" date="2023-11" db="EMBL/GenBank/DDBJ databases">
        <title>Halocaridina rubra genome assembly.</title>
        <authorList>
            <person name="Smith C."/>
        </authorList>
    </citation>
    <scope>NUCLEOTIDE SEQUENCE [LARGE SCALE GENOMIC DNA]</scope>
    <source>
        <strain evidence="7">EP-1</strain>
        <tissue evidence="7">Whole</tissue>
    </source>
</reference>
<evidence type="ECO:0000256" key="2">
    <source>
        <dbReference type="ARBA" id="ARBA00022690"/>
    </source>
</evidence>
<comment type="caution">
    <text evidence="7">The sequence shown here is derived from an EMBL/GenBank/DDBJ whole genome shotgun (WGS) entry which is preliminary data.</text>
</comment>
<dbReference type="Gene3D" id="2.60.120.1540">
    <property type="match status" value="1"/>
</dbReference>
<feature type="domain" description="Alpha-macroglobulin receptor-binding" evidence="6">
    <location>
        <begin position="813"/>
        <end position="900"/>
    </location>
</feature>
<dbReference type="PROSITE" id="PS00477">
    <property type="entry name" value="ALPHA_2_MACROGLOBULIN"/>
    <property type="match status" value="1"/>
</dbReference>
<dbReference type="Proteomes" id="UP001381693">
    <property type="component" value="Unassembled WGS sequence"/>
</dbReference>
<feature type="non-terminal residue" evidence="7">
    <location>
        <position position="1"/>
    </location>
</feature>
<dbReference type="InterPro" id="IPR014756">
    <property type="entry name" value="Ig_E-set"/>
</dbReference>
<dbReference type="InterPro" id="IPR001599">
    <property type="entry name" value="Macroglobln_a2"/>
</dbReference>
<dbReference type="Gene3D" id="2.60.40.690">
    <property type="entry name" value="Alpha-macroglobulin, receptor-binding domain"/>
    <property type="match status" value="1"/>
</dbReference>
<evidence type="ECO:0000313" key="7">
    <source>
        <dbReference type="EMBL" id="KAK7080932.1"/>
    </source>
</evidence>
<keyword evidence="8" id="KW-1185">Reference proteome</keyword>
<dbReference type="GO" id="GO:0005615">
    <property type="term" value="C:extracellular space"/>
    <property type="evidence" value="ECO:0007669"/>
    <property type="project" value="InterPro"/>
</dbReference>
<keyword evidence="3" id="KW-0722">Serine protease inhibitor</keyword>
<dbReference type="SMART" id="SM01419">
    <property type="entry name" value="Thiol-ester_cl"/>
    <property type="match status" value="1"/>
</dbReference>
<dbReference type="SMART" id="SM01361">
    <property type="entry name" value="A2M_recep"/>
    <property type="match status" value="1"/>
</dbReference>
<dbReference type="AlphaFoldDB" id="A0AAN9AE06"/>
<keyword evidence="4" id="KW-1015">Disulfide bond</keyword>
<protein>
    <submittedName>
        <fullName evidence="7">Seminal vesicle autoantigen (SVA)</fullName>
    </submittedName>
</protein>
<dbReference type="SUPFAM" id="SSF81296">
    <property type="entry name" value="E set domains"/>
    <property type="match status" value="1"/>
</dbReference>
<dbReference type="Pfam" id="PF00207">
    <property type="entry name" value="A2M"/>
    <property type="match status" value="1"/>
</dbReference>
<dbReference type="Pfam" id="PF07678">
    <property type="entry name" value="TED_complement"/>
    <property type="match status" value="2"/>
</dbReference>
<evidence type="ECO:0000259" key="5">
    <source>
        <dbReference type="SMART" id="SM01360"/>
    </source>
</evidence>
<dbReference type="SUPFAM" id="SSF48239">
    <property type="entry name" value="Terpenoid cyclases/Protein prenyltransferases"/>
    <property type="match status" value="1"/>
</dbReference>
<dbReference type="Gene3D" id="1.50.10.20">
    <property type="match status" value="1"/>
</dbReference>
<dbReference type="InterPro" id="IPR009048">
    <property type="entry name" value="A-macroglobulin_rcpt-bd"/>
</dbReference>
<sequence length="907" mass="98743">VLVWYVRDDGEVVSASGKIDITQCLGNPTSLRWLSDSTPPAPKDAAVVTISSSSKSVCGLGVVDRSVEILSRQQADRLTTPALFRIIDQASVSVWENSQINDYNYCYGKDNNYYYPVYGFEERSIYYGYNSGQYADAISSFNDAGLLVISDLTLETRPCRDYNDIYQDFYYAPGIAGGPEAATASGGGGGDIDSADADGATLTAEEKEEENMRTYFPETWLWDLIIVGDNGEGSQTVQLPDTITEWVGEAICVHPEKGLGISAPSTITTFTPFFLDITMPPVVRRGEDIPILVSIFNYLGGKLPVTVTLEESSKYTAKSYVQEACIEVQDKGVLEFVVTPSDVVDVNMTFRAVVNRADTQCSTSVSVDKSDTLIRSLKVKFEGVTTELTHSVFICSGDTPNTWSIATPSDIITDSERIFLGVTADLLGPTLENLGQLIKMPYGCGEQNMLNFAPNIYILQYLEASGQSTPDIKSKSLEYMLSGYQRELQYRHDDGSFSAFGENGYGKEDGSTMLTAFVLKSFAQAAKYITIDEDDLNKSKDWLLSLQNNDSGCFALKGMVHHMAMMGGLDGSLVTLTAYVVIALLESGKLKDTAPITSATNCITASSATDVYSNALKAYALALSNADNAKSHIDSAYNTITDNLSNIQKAILVEAAGYTLLAMVKEDQAVYVGQISTLAKLISGQRNGQGGFVSTQDTVVALQALATFSEKYPTSNTNLNLAVAAGSRSLSFSLTKENSLLLQTEYLKEKTPYNVTIEPSGSGCALVMLVQRYNVAEEPESTAFLMSVTSTSESCNSFSLELCAKYLLPSGRSNMALFEIELETGYSANKKDLADLVKKNSIKKYEEKDGVTYLYLDSVATSEQCLHFGINRDIEIVNALPGTVALYDYYEPDARITQKFKLNGQGC</sequence>
<dbReference type="PANTHER" id="PTHR11412:SF171">
    <property type="entry name" value="PREGNANCY ZONE PROTEIN-LIKE PROTEIN"/>
    <property type="match status" value="1"/>
</dbReference>
<evidence type="ECO:0000256" key="1">
    <source>
        <dbReference type="ARBA" id="ARBA00010952"/>
    </source>
</evidence>
<dbReference type="InterPro" id="IPR019742">
    <property type="entry name" value="MacrogloblnA2_CS"/>
</dbReference>
<dbReference type="InterPro" id="IPR008930">
    <property type="entry name" value="Terpenoid_cyclase/PrenylTrfase"/>
</dbReference>
<evidence type="ECO:0000256" key="3">
    <source>
        <dbReference type="ARBA" id="ARBA00022900"/>
    </source>
</evidence>
<accession>A0AAN9AE06</accession>
<dbReference type="InterPro" id="IPR050473">
    <property type="entry name" value="A2M/Complement_sys"/>
</dbReference>
<dbReference type="EMBL" id="JAXCGZ010005745">
    <property type="protein sequence ID" value="KAK7080932.1"/>
    <property type="molecule type" value="Genomic_DNA"/>
</dbReference>
<dbReference type="InterPro" id="IPR011626">
    <property type="entry name" value="Alpha-macroglobulin_TED"/>
</dbReference>
<evidence type="ECO:0000313" key="8">
    <source>
        <dbReference type="Proteomes" id="UP001381693"/>
    </source>
</evidence>
<name>A0AAN9AE06_HALRR</name>
<organism evidence="7 8">
    <name type="scientific">Halocaridina rubra</name>
    <name type="common">Hawaiian red shrimp</name>
    <dbReference type="NCBI Taxonomy" id="373956"/>
    <lineage>
        <taxon>Eukaryota</taxon>
        <taxon>Metazoa</taxon>
        <taxon>Ecdysozoa</taxon>
        <taxon>Arthropoda</taxon>
        <taxon>Crustacea</taxon>
        <taxon>Multicrustacea</taxon>
        <taxon>Malacostraca</taxon>
        <taxon>Eumalacostraca</taxon>
        <taxon>Eucarida</taxon>
        <taxon>Decapoda</taxon>
        <taxon>Pleocyemata</taxon>
        <taxon>Caridea</taxon>
        <taxon>Atyoidea</taxon>
        <taxon>Atyidae</taxon>
        <taxon>Halocaridina</taxon>
    </lineage>
</organism>
<dbReference type="SUPFAM" id="SSF49410">
    <property type="entry name" value="Alpha-macroglobulin receptor domain"/>
    <property type="match status" value="1"/>
</dbReference>
<dbReference type="Gene3D" id="2.60.40.10">
    <property type="entry name" value="Immunoglobulins"/>
    <property type="match status" value="1"/>
</dbReference>
<dbReference type="Pfam" id="PF07677">
    <property type="entry name" value="A2M_recep"/>
    <property type="match status" value="1"/>
</dbReference>
<keyword evidence="2" id="KW-0646">Protease inhibitor</keyword>
<dbReference type="InterPro" id="IPR047565">
    <property type="entry name" value="Alpha-macroglob_thiol-ester_cl"/>
</dbReference>
<dbReference type="Gene3D" id="2.20.130.20">
    <property type="match status" value="1"/>
</dbReference>
<evidence type="ECO:0000259" key="6">
    <source>
        <dbReference type="SMART" id="SM01361"/>
    </source>
</evidence>
<dbReference type="GO" id="GO:0004867">
    <property type="term" value="F:serine-type endopeptidase inhibitor activity"/>
    <property type="evidence" value="ECO:0007669"/>
    <property type="project" value="UniProtKB-KW"/>
</dbReference>
<dbReference type="SMART" id="SM01360">
    <property type="entry name" value="A2M"/>
    <property type="match status" value="1"/>
</dbReference>
<dbReference type="InterPro" id="IPR011625">
    <property type="entry name" value="A2M_N_BRD"/>
</dbReference>
<feature type="domain" description="Alpha-2-macroglobulin" evidence="5">
    <location>
        <begin position="219"/>
        <end position="309"/>
    </location>
</feature>
<gene>
    <name evidence="7" type="primary">A2ML1_1</name>
    <name evidence="7" type="ORF">SK128_002608</name>
</gene>
<dbReference type="PANTHER" id="PTHR11412">
    <property type="entry name" value="MACROGLOBULIN / COMPLEMENT"/>
    <property type="match status" value="1"/>
</dbReference>